<dbReference type="AlphaFoldDB" id="A0A8X6Q7U7"/>
<gene>
    <name evidence="1" type="ORF">NPIL_266951</name>
</gene>
<organism evidence="1 2">
    <name type="scientific">Nephila pilipes</name>
    <name type="common">Giant wood spider</name>
    <name type="synonym">Nephila maculata</name>
    <dbReference type="NCBI Taxonomy" id="299642"/>
    <lineage>
        <taxon>Eukaryota</taxon>
        <taxon>Metazoa</taxon>
        <taxon>Ecdysozoa</taxon>
        <taxon>Arthropoda</taxon>
        <taxon>Chelicerata</taxon>
        <taxon>Arachnida</taxon>
        <taxon>Araneae</taxon>
        <taxon>Araneomorphae</taxon>
        <taxon>Entelegynae</taxon>
        <taxon>Araneoidea</taxon>
        <taxon>Nephilidae</taxon>
        <taxon>Nephila</taxon>
    </lineage>
</organism>
<evidence type="ECO:0000313" key="1">
    <source>
        <dbReference type="EMBL" id="GFU00445.1"/>
    </source>
</evidence>
<dbReference type="OrthoDB" id="6408382at2759"/>
<evidence type="ECO:0000313" key="2">
    <source>
        <dbReference type="Proteomes" id="UP000887013"/>
    </source>
</evidence>
<name>A0A8X6Q7U7_NEPPI</name>
<reference evidence="1" key="1">
    <citation type="submission" date="2020-08" db="EMBL/GenBank/DDBJ databases">
        <title>Multicomponent nature underlies the extraordinary mechanical properties of spider dragline silk.</title>
        <authorList>
            <person name="Kono N."/>
            <person name="Nakamura H."/>
            <person name="Mori M."/>
            <person name="Yoshida Y."/>
            <person name="Ohtoshi R."/>
            <person name="Malay A.D."/>
            <person name="Moran D.A.P."/>
            <person name="Tomita M."/>
            <person name="Numata K."/>
            <person name="Arakawa K."/>
        </authorList>
    </citation>
    <scope>NUCLEOTIDE SEQUENCE</scope>
</reference>
<dbReference type="EMBL" id="BMAW01027093">
    <property type="protein sequence ID" value="GFU00445.1"/>
    <property type="molecule type" value="Genomic_DNA"/>
</dbReference>
<keyword evidence="2" id="KW-1185">Reference proteome</keyword>
<comment type="caution">
    <text evidence="1">The sequence shown here is derived from an EMBL/GenBank/DDBJ whole genome shotgun (WGS) entry which is preliminary data.</text>
</comment>
<protein>
    <submittedName>
        <fullName evidence="1">Uncharacterized protein</fullName>
    </submittedName>
</protein>
<dbReference type="Proteomes" id="UP000887013">
    <property type="component" value="Unassembled WGS sequence"/>
</dbReference>
<proteinExistence type="predicted"/>
<sequence>MDAPGSSPLRCLDVCPDFYGDNTSPGLSGMLRAEGQGCWFVLSLGSFGVAAKVSDTLDVIFYRQELFGEILTGMGNRYALSRWSRTRVIFVVKCKDAKIKLNIL</sequence>
<accession>A0A8X6Q7U7</accession>